<proteinExistence type="predicted"/>
<dbReference type="Proteomes" id="UP000828941">
    <property type="component" value="Chromosome 13"/>
</dbReference>
<protein>
    <submittedName>
        <fullName evidence="1">Uncharacterized protein</fullName>
    </submittedName>
</protein>
<name>A0ACB9KRP6_BAUVA</name>
<gene>
    <name evidence="1" type="ORF">L6164_033384</name>
</gene>
<organism evidence="1 2">
    <name type="scientific">Bauhinia variegata</name>
    <name type="common">Purple orchid tree</name>
    <name type="synonym">Phanera variegata</name>
    <dbReference type="NCBI Taxonomy" id="167791"/>
    <lineage>
        <taxon>Eukaryota</taxon>
        <taxon>Viridiplantae</taxon>
        <taxon>Streptophyta</taxon>
        <taxon>Embryophyta</taxon>
        <taxon>Tracheophyta</taxon>
        <taxon>Spermatophyta</taxon>
        <taxon>Magnoliopsida</taxon>
        <taxon>eudicotyledons</taxon>
        <taxon>Gunneridae</taxon>
        <taxon>Pentapetalae</taxon>
        <taxon>rosids</taxon>
        <taxon>fabids</taxon>
        <taxon>Fabales</taxon>
        <taxon>Fabaceae</taxon>
        <taxon>Cercidoideae</taxon>
        <taxon>Cercideae</taxon>
        <taxon>Bauhiniinae</taxon>
        <taxon>Bauhinia</taxon>
    </lineage>
</organism>
<reference evidence="1 2" key="1">
    <citation type="journal article" date="2022" name="DNA Res.">
        <title>Chromosomal-level genome assembly of the orchid tree Bauhinia variegata (Leguminosae; Cercidoideae) supports the allotetraploid origin hypothesis of Bauhinia.</title>
        <authorList>
            <person name="Zhong Y."/>
            <person name="Chen Y."/>
            <person name="Zheng D."/>
            <person name="Pang J."/>
            <person name="Liu Y."/>
            <person name="Luo S."/>
            <person name="Meng S."/>
            <person name="Qian L."/>
            <person name="Wei D."/>
            <person name="Dai S."/>
            <person name="Zhou R."/>
        </authorList>
    </citation>
    <scope>NUCLEOTIDE SEQUENCE [LARGE SCALE GENOMIC DNA]</scope>
    <source>
        <strain evidence="1">BV-YZ2020</strain>
    </source>
</reference>
<dbReference type="EMBL" id="CM039438">
    <property type="protein sequence ID" value="KAI4299963.1"/>
    <property type="molecule type" value="Genomic_DNA"/>
</dbReference>
<evidence type="ECO:0000313" key="2">
    <source>
        <dbReference type="Proteomes" id="UP000828941"/>
    </source>
</evidence>
<keyword evidence="2" id="KW-1185">Reference proteome</keyword>
<sequence>MLVMRLKVVLSLLVDHNQGAFIQDQSIIHSILPTQDLIRHYRRKNISPRCILKVDMKKTYDSIEWKFIEQLMRAFGFPNTFIKWLMACLTTSSFSLMINGEITGFFAGGIGLRQGDPISLLVFVLVMEYLTCISKIEA</sequence>
<evidence type="ECO:0000313" key="1">
    <source>
        <dbReference type="EMBL" id="KAI4299963.1"/>
    </source>
</evidence>
<comment type="caution">
    <text evidence="1">The sequence shown here is derived from an EMBL/GenBank/DDBJ whole genome shotgun (WGS) entry which is preliminary data.</text>
</comment>
<accession>A0ACB9KRP6</accession>